<dbReference type="AlphaFoldDB" id="A0AAV6TI04"/>
<sequence>MFSPQKVSFKHIENEAEEVSAHVYMSVTRLVSVISLWSASPSGALLMLPKTL</sequence>
<accession>A0AAV6TI04</accession>
<proteinExistence type="predicted"/>
<dbReference type="Proteomes" id="UP000827092">
    <property type="component" value="Unassembled WGS sequence"/>
</dbReference>
<gene>
    <name evidence="1" type="ORF">JTE90_022867</name>
</gene>
<organism evidence="1 2">
    <name type="scientific">Oedothorax gibbosus</name>
    <dbReference type="NCBI Taxonomy" id="931172"/>
    <lineage>
        <taxon>Eukaryota</taxon>
        <taxon>Metazoa</taxon>
        <taxon>Ecdysozoa</taxon>
        <taxon>Arthropoda</taxon>
        <taxon>Chelicerata</taxon>
        <taxon>Arachnida</taxon>
        <taxon>Araneae</taxon>
        <taxon>Araneomorphae</taxon>
        <taxon>Entelegynae</taxon>
        <taxon>Araneoidea</taxon>
        <taxon>Linyphiidae</taxon>
        <taxon>Erigoninae</taxon>
        <taxon>Oedothorax</taxon>
    </lineage>
</organism>
<evidence type="ECO:0000313" key="2">
    <source>
        <dbReference type="Proteomes" id="UP000827092"/>
    </source>
</evidence>
<name>A0AAV6TI04_9ARAC</name>
<protein>
    <submittedName>
        <fullName evidence="1">Uncharacterized protein</fullName>
    </submittedName>
</protein>
<feature type="non-terminal residue" evidence="1">
    <location>
        <position position="52"/>
    </location>
</feature>
<keyword evidence="2" id="KW-1185">Reference proteome</keyword>
<evidence type="ECO:0000313" key="1">
    <source>
        <dbReference type="EMBL" id="KAG8171261.1"/>
    </source>
</evidence>
<comment type="caution">
    <text evidence="1">The sequence shown here is derived from an EMBL/GenBank/DDBJ whole genome shotgun (WGS) entry which is preliminary data.</text>
</comment>
<dbReference type="EMBL" id="JAFNEN010004221">
    <property type="protein sequence ID" value="KAG8171261.1"/>
    <property type="molecule type" value="Genomic_DNA"/>
</dbReference>
<reference evidence="1 2" key="1">
    <citation type="journal article" date="2022" name="Nat. Ecol. Evol.">
        <title>A masculinizing supergene underlies an exaggerated male reproductive morph in a spider.</title>
        <authorList>
            <person name="Hendrickx F."/>
            <person name="De Corte Z."/>
            <person name="Sonet G."/>
            <person name="Van Belleghem S.M."/>
            <person name="Kostlbacher S."/>
            <person name="Vangestel C."/>
        </authorList>
    </citation>
    <scope>NUCLEOTIDE SEQUENCE [LARGE SCALE GENOMIC DNA]</scope>
    <source>
        <strain evidence="1">W744_W776</strain>
    </source>
</reference>